<name>A0ABN9VVD3_9DINO</name>
<keyword evidence="3" id="KW-1185">Reference proteome</keyword>
<feature type="non-terminal residue" evidence="2">
    <location>
        <position position="168"/>
    </location>
</feature>
<reference evidence="2" key="1">
    <citation type="submission" date="2023-10" db="EMBL/GenBank/DDBJ databases">
        <authorList>
            <person name="Chen Y."/>
            <person name="Shah S."/>
            <person name="Dougan E. K."/>
            <person name="Thang M."/>
            <person name="Chan C."/>
        </authorList>
    </citation>
    <scope>NUCLEOTIDE SEQUENCE [LARGE SCALE GENOMIC DNA]</scope>
</reference>
<evidence type="ECO:0000313" key="3">
    <source>
        <dbReference type="Proteomes" id="UP001189429"/>
    </source>
</evidence>
<organism evidence="2 3">
    <name type="scientific">Prorocentrum cordatum</name>
    <dbReference type="NCBI Taxonomy" id="2364126"/>
    <lineage>
        <taxon>Eukaryota</taxon>
        <taxon>Sar</taxon>
        <taxon>Alveolata</taxon>
        <taxon>Dinophyceae</taxon>
        <taxon>Prorocentrales</taxon>
        <taxon>Prorocentraceae</taxon>
        <taxon>Prorocentrum</taxon>
    </lineage>
</organism>
<evidence type="ECO:0000313" key="2">
    <source>
        <dbReference type="EMBL" id="CAK0877549.1"/>
    </source>
</evidence>
<gene>
    <name evidence="2" type="ORF">PCOR1329_LOCUS61583</name>
</gene>
<dbReference type="Proteomes" id="UP001189429">
    <property type="component" value="Unassembled WGS sequence"/>
</dbReference>
<feature type="region of interest" description="Disordered" evidence="1">
    <location>
        <begin position="140"/>
        <end position="168"/>
    </location>
</feature>
<feature type="compositionally biased region" description="Basic and acidic residues" evidence="1">
    <location>
        <begin position="158"/>
        <end position="168"/>
    </location>
</feature>
<comment type="caution">
    <text evidence="2">The sequence shown here is derived from an EMBL/GenBank/DDBJ whole genome shotgun (WGS) entry which is preliminary data.</text>
</comment>
<sequence length="168" mass="18821">MKKTLPSGKTRLQMLKCAAQPERLEWMLNAARMRSRMTREERALLPAGTTSNESFHMELKRCFFGQAMHSCMLSLKLAVIQIAKLMTHNPALYHQTLAQVPQSRLLHRLAGATELFGQASWERWCAPLCADGAAQKAPSPYAAEGKTLQARASQWRAAKGDAGNRRDR</sequence>
<evidence type="ECO:0000256" key="1">
    <source>
        <dbReference type="SAM" id="MobiDB-lite"/>
    </source>
</evidence>
<proteinExistence type="predicted"/>
<protein>
    <submittedName>
        <fullName evidence="2">Uncharacterized protein</fullName>
    </submittedName>
</protein>
<accession>A0ABN9VVD3</accession>
<dbReference type="EMBL" id="CAUYUJ010017749">
    <property type="protein sequence ID" value="CAK0877549.1"/>
    <property type="molecule type" value="Genomic_DNA"/>
</dbReference>